<feature type="domain" description="DUF1214" evidence="2">
    <location>
        <begin position="355"/>
        <end position="466"/>
    </location>
</feature>
<feature type="signal peptide" evidence="1">
    <location>
        <begin position="1"/>
        <end position="22"/>
    </location>
</feature>
<dbReference type="Pfam" id="PF06863">
    <property type="entry name" value="DUF1254"/>
    <property type="match status" value="1"/>
</dbReference>
<evidence type="ECO:0000313" key="5">
    <source>
        <dbReference type="Proteomes" id="UP000289775"/>
    </source>
</evidence>
<dbReference type="PROSITE" id="PS51257">
    <property type="entry name" value="PROKAR_LIPOPROTEIN"/>
    <property type="match status" value="1"/>
</dbReference>
<dbReference type="Gene3D" id="2.60.40.1610">
    <property type="entry name" value="Domain of unknown function DUF1254"/>
    <property type="match status" value="1"/>
</dbReference>
<keyword evidence="5" id="KW-1185">Reference proteome</keyword>
<evidence type="ECO:0000256" key="1">
    <source>
        <dbReference type="SAM" id="SignalP"/>
    </source>
</evidence>
<dbReference type="Pfam" id="PF06742">
    <property type="entry name" value="DUF1214"/>
    <property type="match status" value="1"/>
</dbReference>
<dbReference type="RefSeq" id="WP_129751016.1">
    <property type="nucleotide sequence ID" value="NZ_JUIW01000006.1"/>
</dbReference>
<dbReference type="InterPro" id="IPR037050">
    <property type="entry name" value="DUF1254_sf"/>
</dbReference>
<keyword evidence="1" id="KW-0732">Signal</keyword>
<evidence type="ECO:0000259" key="3">
    <source>
        <dbReference type="Pfam" id="PF06863"/>
    </source>
</evidence>
<organism evidence="4 5">
    <name type="scientific">Flavobacterium beibuense</name>
    <dbReference type="NCBI Taxonomy" id="657326"/>
    <lineage>
        <taxon>Bacteria</taxon>
        <taxon>Pseudomonadati</taxon>
        <taxon>Bacteroidota</taxon>
        <taxon>Flavobacteriia</taxon>
        <taxon>Flavobacteriales</taxon>
        <taxon>Flavobacteriaceae</taxon>
        <taxon>Flavobacterium</taxon>
    </lineage>
</organism>
<dbReference type="AlphaFoldDB" id="A0A444WAA9"/>
<protein>
    <submittedName>
        <fullName evidence="4">Cell envelope protein</fullName>
    </submittedName>
</protein>
<keyword evidence="4" id="KW-0261">Viral envelope protein</keyword>
<dbReference type="InterPro" id="IPR010679">
    <property type="entry name" value="DUF1254"/>
</dbReference>
<comment type="caution">
    <text evidence="4">The sequence shown here is derived from an EMBL/GenBank/DDBJ whole genome shotgun (WGS) entry which is preliminary data.</text>
</comment>
<keyword evidence="4" id="KW-0946">Virion</keyword>
<evidence type="ECO:0000313" key="4">
    <source>
        <dbReference type="EMBL" id="RYJ42784.1"/>
    </source>
</evidence>
<sequence length="482" mass="54839">MASKKLSLWVFPLFLLTLLSCTKDNSKKKETIDSAATGKAQGLSLEEVRAIAKEAYIYGFPIVDNSRVQYAFFVNKLDSDYKAPWNTICNIPRVFTPKDKTIQTPNSDTPYSWIGLDLRAEPIVFTIPVIEKNRYWSLQLIDLYTHNFDYLGSRTTGNGGGNFMIAGPRWKGKTPKNITKVIYCETEIASAQFRTQLYNVADLKNVIKIQNQYIAKPLSAFLGKPEHSKIKDITYIKPLTRDQENKSLQVFNNLNFALQFCPTHPSEINLMKRFAKIGVAAGNTIDTLSLSPEIKKAMHDGIRDAWADFKQLQIKLEKGEVSPSDGYGTRAFLKNNYLFRMMAAALGIYGNTKEEAMYPAYYIDSKGDKLDGKYRYTIRFSPHELPPVNSFWSLTMYEQPSSLLVENSLNRYLLNSTMMSQFKKDPDGGLTLIIQNQSPGKEKESNWLPAPKGPFSMIMRLYWPKEKALNGSWKQPPLVKKD</sequence>
<dbReference type="OrthoDB" id="40820at2"/>
<dbReference type="Gene3D" id="2.60.120.600">
    <property type="entry name" value="Domain of unknown function DUF1214, C-terminal domain"/>
    <property type="match status" value="1"/>
</dbReference>
<name>A0A444WAA9_9FLAO</name>
<dbReference type="PANTHER" id="PTHR36509">
    <property type="entry name" value="BLL3101 PROTEIN"/>
    <property type="match status" value="1"/>
</dbReference>
<gene>
    <name evidence="4" type="ORF">NU09_1883</name>
</gene>
<dbReference type="EMBL" id="JUIW01000006">
    <property type="protein sequence ID" value="RYJ42784.1"/>
    <property type="molecule type" value="Genomic_DNA"/>
</dbReference>
<dbReference type="InterPro" id="IPR010621">
    <property type="entry name" value="DUF1214"/>
</dbReference>
<dbReference type="Proteomes" id="UP000289775">
    <property type="component" value="Unassembled WGS sequence"/>
</dbReference>
<dbReference type="SUPFAM" id="SSF160935">
    <property type="entry name" value="VPA0735-like"/>
    <property type="match status" value="1"/>
</dbReference>
<feature type="domain" description="DUF1254" evidence="3">
    <location>
        <begin position="86"/>
        <end position="217"/>
    </location>
</feature>
<accession>A0A444WAA9</accession>
<dbReference type="PANTHER" id="PTHR36509:SF2">
    <property type="entry name" value="BLL3101 PROTEIN"/>
    <property type="match status" value="1"/>
</dbReference>
<dbReference type="InterPro" id="IPR037049">
    <property type="entry name" value="DUF1214_C_sf"/>
</dbReference>
<proteinExistence type="predicted"/>
<feature type="chain" id="PRO_5019584593" evidence="1">
    <location>
        <begin position="23"/>
        <end position="482"/>
    </location>
</feature>
<reference evidence="4 5" key="1">
    <citation type="submission" date="2014-12" db="EMBL/GenBank/DDBJ databases">
        <title>Genome sequence of Flavobacterium beibuense RSKm HC5.</title>
        <authorList>
            <person name="Kim J.F."/>
            <person name="Song J.Y."/>
            <person name="Kwak M.-J."/>
            <person name="Lee S.-W."/>
        </authorList>
    </citation>
    <scope>NUCLEOTIDE SEQUENCE [LARGE SCALE GENOMIC DNA]</scope>
    <source>
        <strain evidence="4 5">RSKm HC5</strain>
    </source>
</reference>
<evidence type="ECO:0000259" key="2">
    <source>
        <dbReference type="Pfam" id="PF06742"/>
    </source>
</evidence>